<dbReference type="EMBL" id="MN505213">
    <property type="protein sequence ID" value="QGF20886.1"/>
    <property type="molecule type" value="Genomic_DNA"/>
</dbReference>
<evidence type="ECO:0000313" key="1">
    <source>
        <dbReference type="EMBL" id="QGF20886.1"/>
    </source>
</evidence>
<sequence>MPAKTAPNNGILYGWATGEDYWGGPMNDNLQLIDTMLHPVIRSMSWSAPPPDAVNGDRFVVAANPTGAWSGQQGKLAVMMENTWGFYEPRLGFRARLISTGKFTWFNGVDWVDEDTGDSSTSPTPPDNAREYHVSVSIPYQPEDNELLVMMPVIKAMILPKGASGSQFSMLAASVGQAVFKICRNDIQVGTITVNQGQYDGVFTVNGDITFSAGDRLTIYAPPQSILGFKDFGFVLRFNMLGTN</sequence>
<name>A0A5Q2F1X0_9CAUD</name>
<keyword evidence="2" id="KW-1185">Reference proteome</keyword>
<accession>A0A5Q2F1X0</accession>
<dbReference type="Pfam" id="PF10983">
    <property type="entry name" value="DUF2793"/>
    <property type="match status" value="1"/>
</dbReference>
<dbReference type="InterPro" id="IPR021251">
    <property type="entry name" value="DUF2793"/>
</dbReference>
<organism evidence="1 2">
    <name type="scientific">Serratia phage JS26</name>
    <dbReference type="NCBI Taxonomy" id="2315217"/>
    <lineage>
        <taxon>Viruses</taxon>
        <taxon>Duplodnaviria</taxon>
        <taxon>Heunggongvirae</taxon>
        <taxon>Uroviricota</taxon>
        <taxon>Caudoviricetes</taxon>
        <taxon>Casjensviridae</taxon>
        <taxon>Dunedinvirus</taxon>
        <taxon>Dunedinvirus JS26</taxon>
    </lineage>
</organism>
<protein>
    <recommendedName>
        <fullName evidence="3">Tail fiber protein</fullName>
    </recommendedName>
</protein>
<evidence type="ECO:0008006" key="3">
    <source>
        <dbReference type="Google" id="ProtNLM"/>
    </source>
</evidence>
<proteinExistence type="predicted"/>
<reference evidence="1 2" key="1">
    <citation type="submission" date="2019-09" db="EMBL/GenBank/DDBJ databases">
        <title>Transcriptional response of Serratia to Siphovirus infection.</title>
        <authorList>
            <person name="Malone L.M."/>
            <person name="Fineran P.C."/>
        </authorList>
    </citation>
    <scope>NUCLEOTIDE SEQUENCE [LARGE SCALE GENOMIC DNA]</scope>
</reference>
<evidence type="ECO:0000313" key="2">
    <source>
        <dbReference type="Proteomes" id="UP000345177"/>
    </source>
</evidence>
<dbReference type="RefSeq" id="YP_010000072.1">
    <property type="nucleotide sequence ID" value="NC_053012.1"/>
</dbReference>
<dbReference type="Proteomes" id="UP000345177">
    <property type="component" value="Segment"/>
</dbReference>
<dbReference type="GeneID" id="62682712"/>
<dbReference type="KEGG" id="vg:62682712"/>